<protein>
    <submittedName>
        <fullName evidence="4">SDR family oxidoreductase</fullName>
    </submittedName>
</protein>
<dbReference type="Pfam" id="PF13561">
    <property type="entry name" value="adh_short_C2"/>
    <property type="match status" value="1"/>
</dbReference>
<dbReference type="SUPFAM" id="SSF51735">
    <property type="entry name" value="NAD(P)-binding Rossmann-fold domains"/>
    <property type="match status" value="1"/>
</dbReference>
<dbReference type="AlphaFoldDB" id="A0A552UF83"/>
<feature type="domain" description="Ketoreductase" evidence="3">
    <location>
        <begin position="8"/>
        <end position="188"/>
    </location>
</feature>
<sequence>MTTDLHGKTALVTGSARGLGHAIATLLAARGAHVLAHQRTPGDSALVAEIIANGGAATAVAGDLATPEGVAALAEATLGALGGKPLDILVHNAGIAEYETVDAAGFDRLFAVNVRAPYLLTEALTPHLADNGRIVILSSAVARVVFGNLAPYAMTKGAVNVYVRYLAAQLGGRGITVNAVAPGAIDTDMSAWLRSPEGEAQAKAMQALQRVGQPVDIAEVVAFLASPAASWVTAQIVDASGGSKL</sequence>
<keyword evidence="2" id="KW-0560">Oxidoreductase</keyword>
<comment type="caution">
    <text evidence="4">The sequence shown here is derived from an EMBL/GenBank/DDBJ whole genome shotgun (WGS) entry which is preliminary data.</text>
</comment>
<accession>A0A552UF83</accession>
<evidence type="ECO:0000256" key="2">
    <source>
        <dbReference type="ARBA" id="ARBA00023002"/>
    </source>
</evidence>
<evidence type="ECO:0000313" key="4">
    <source>
        <dbReference type="EMBL" id="TRW16839.1"/>
    </source>
</evidence>
<dbReference type="GO" id="GO:0016491">
    <property type="term" value="F:oxidoreductase activity"/>
    <property type="evidence" value="ECO:0007669"/>
    <property type="project" value="UniProtKB-KW"/>
</dbReference>
<name>A0A552UF83_9SPHN</name>
<evidence type="ECO:0000259" key="3">
    <source>
        <dbReference type="SMART" id="SM00822"/>
    </source>
</evidence>
<dbReference type="SMART" id="SM00822">
    <property type="entry name" value="PKS_KR"/>
    <property type="match status" value="1"/>
</dbReference>
<proteinExistence type="inferred from homology"/>
<dbReference type="InterPro" id="IPR057326">
    <property type="entry name" value="KR_dom"/>
</dbReference>
<reference evidence="4 5" key="1">
    <citation type="submission" date="2019-07" db="EMBL/GenBank/DDBJ databases">
        <title>Novel species isolated from glacier.</title>
        <authorList>
            <person name="Liu Q."/>
            <person name="Xin Y.-H."/>
        </authorList>
    </citation>
    <scope>NUCLEOTIDE SEQUENCE [LARGE SCALE GENOMIC DNA]</scope>
    <source>
        <strain evidence="4 5">LB1R16</strain>
    </source>
</reference>
<comment type="similarity">
    <text evidence="1">Belongs to the short-chain dehydrogenases/reductases (SDR) family.</text>
</comment>
<dbReference type="EMBL" id="VJWA01000001">
    <property type="protein sequence ID" value="TRW16839.1"/>
    <property type="molecule type" value="Genomic_DNA"/>
</dbReference>
<evidence type="ECO:0000313" key="5">
    <source>
        <dbReference type="Proteomes" id="UP000317894"/>
    </source>
</evidence>
<dbReference type="InterPro" id="IPR002347">
    <property type="entry name" value="SDR_fam"/>
</dbReference>
<dbReference type="InterPro" id="IPR036291">
    <property type="entry name" value="NAD(P)-bd_dom_sf"/>
</dbReference>
<dbReference type="PANTHER" id="PTHR43639">
    <property type="entry name" value="OXIDOREDUCTASE, SHORT-CHAIN DEHYDROGENASE/REDUCTASE FAMILY (AFU_ORTHOLOGUE AFUA_5G02870)"/>
    <property type="match status" value="1"/>
</dbReference>
<keyword evidence="5" id="KW-1185">Reference proteome</keyword>
<dbReference type="OrthoDB" id="154414at2"/>
<dbReference type="RefSeq" id="WP_143554383.1">
    <property type="nucleotide sequence ID" value="NZ_VJWA01000001.1"/>
</dbReference>
<dbReference type="PRINTS" id="PR00081">
    <property type="entry name" value="GDHRDH"/>
</dbReference>
<dbReference type="Gene3D" id="3.40.50.720">
    <property type="entry name" value="NAD(P)-binding Rossmann-like Domain"/>
    <property type="match status" value="1"/>
</dbReference>
<dbReference type="FunFam" id="3.40.50.720:FF:000084">
    <property type="entry name" value="Short-chain dehydrogenase reductase"/>
    <property type="match status" value="1"/>
</dbReference>
<dbReference type="Proteomes" id="UP000317894">
    <property type="component" value="Unassembled WGS sequence"/>
</dbReference>
<dbReference type="PRINTS" id="PR00080">
    <property type="entry name" value="SDRFAMILY"/>
</dbReference>
<organism evidence="4 5">
    <name type="scientific">Glacieibacterium frigidum</name>
    <dbReference type="NCBI Taxonomy" id="2593303"/>
    <lineage>
        <taxon>Bacteria</taxon>
        <taxon>Pseudomonadati</taxon>
        <taxon>Pseudomonadota</taxon>
        <taxon>Alphaproteobacteria</taxon>
        <taxon>Sphingomonadales</taxon>
        <taxon>Sphingosinicellaceae</taxon>
        <taxon>Glacieibacterium</taxon>
    </lineage>
</organism>
<gene>
    <name evidence="4" type="ORF">FMM06_01120</name>
</gene>
<dbReference type="PANTHER" id="PTHR43639:SF1">
    <property type="entry name" value="SHORT-CHAIN DEHYDROGENASE_REDUCTASE FAMILY PROTEIN"/>
    <property type="match status" value="1"/>
</dbReference>
<evidence type="ECO:0000256" key="1">
    <source>
        <dbReference type="ARBA" id="ARBA00006484"/>
    </source>
</evidence>